<accession>A0A081CDF2</accession>
<dbReference type="PROSITE" id="PS00598">
    <property type="entry name" value="CHROMO_1"/>
    <property type="match status" value="1"/>
</dbReference>
<dbReference type="InterPro" id="IPR017984">
    <property type="entry name" value="Chromo_dom_subgr"/>
</dbReference>
<organism evidence="5">
    <name type="scientific">Pseudozyma antarctica</name>
    <name type="common">Yeast</name>
    <name type="synonym">Candida antarctica</name>
    <dbReference type="NCBI Taxonomy" id="84753"/>
    <lineage>
        <taxon>Eukaryota</taxon>
        <taxon>Fungi</taxon>
        <taxon>Dikarya</taxon>
        <taxon>Basidiomycota</taxon>
        <taxon>Ustilaginomycotina</taxon>
        <taxon>Ustilaginomycetes</taxon>
        <taxon>Ustilaginales</taxon>
        <taxon>Ustilaginaceae</taxon>
        <taxon>Moesziomyces</taxon>
    </lineage>
</organism>
<dbReference type="RefSeq" id="XP_014657041.1">
    <property type="nucleotide sequence ID" value="XM_014801555.1"/>
</dbReference>
<dbReference type="HOGENOM" id="CLU_048468_0_0_1"/>
<feature type="compositionally biased region" description="Low complexity" evidence="3">
    <location>
        <begin position="116"/>
        <end position="129"/>
    </location>
</feature>
<proteinExistence type="predicted"/>
<dbReference type="InterPro" id="IPR051219">
    <property type="entry name" value="Heterochromatin_chromo-domain"/>
</dbReference>
<dbReference type="GO" id="GO:0005634">
    <property type="term" value="C:nucleus"/>
    <property type="evidence" value="ECO:0007669"/>
    <property type="project" value="UniProtKB-SubCell"/>
</dbReference>
<dbReference type="InterPro" id="IPR008251">
    <property type="entry name" value="Chromo_shadow_dom"/>
</dbReference>
<comment type="subcellular location">
    <subcellularLocation>
        <location evidence="1">Nucleus</location>
    </subcellularLocation>
</comment>
<feature type="compositionally biased region" description="Low complexity" evidence="3">
    <location>
        <begin position="322"/>
        <end position="343"/>
    </location>
</feature>
<dbReference type="InterPro" id="IPR023779">
    <property type="entry name" value="Chromodomain_CS"/>
</dbReference>
<feature type="compositionally biased region" description="Polar residues" evidence="3">
    <location>
        <begin position="137"/>
        <end position="150"/>
    </location>
</feature>
<sequence>MPKSKRAAEAQATSRLLRAHHREQHRNICSSTHLAYPPTRASSPGASHCPIHTIDDKHNRICETTPCDTRTHLHSLKRRQLHHGKAVKLFSALVSAVSTLRSKPAAPTQQTRRAIETSSAASSESPAPSLIMAVTPRSRTASANASPSKSNGRKQPAKVAIDFSDEDDSAGTPSRKTGNAKAKANAKEPIEIADDDEEVGEGEGEEEYEIEEVRGHRQKKGKEAYNMEYLIKWKGYADSENTWEPEAQLPQDLVNAYWKKQPSKSQPKKFEKRMLQESEDQESEDDIEPIEADSDEDQYVKQSKRGSAAKAKHSVSPKRNGRASSSTGSKRSSPSKSASGSARGAKKRRTSSSGRGRRASSSDDDQYSEDDEDDEEESDEEDESVLEKEHTALNSIRTRFLKYFVKEKEDWEDEVEGVLNMQRNPDDDELRSHLQFRNNDHWRKAMSKMSFGHKYIDEGPQIWVANKTANERCPQKVIKFYETHLRFADTHKAVR</sequence>
<dbReference type="Pfam" id="PF00385">
    <property type="entry name" value="Chromo"/>
    <property type="match status" value="1"/>
</dbReference>
<feature type="domain" description="Chromo" evidence="4">
    <location>
        <begin position="208"/>
        <end position="269"/>
    </location>
</feature>
<dbReference type="Proteomes" id="UP000053758">
    <property type="component" value="Unassembled WGS sequence"/>
</dbReference>
<evidence type="ECO:0000313" key="5">
    <source>
        <dbReference type="EMBL" id="GAK64698.1"/>
    </source>
</evidence>
<dbReference type="Pfam" id="PF01393">
    <property type="entry name" value="Chromo_shadow"/>
    <property type="match status" value="1"/>
</dbReference>
<dbReference type="Gene3D" id="2.40.50.40">
    <property type="match status" value="2"/>
</dbReference>
<feature type="compositionally biased region" description="Basic and acidic residues" evidence="3">
    <location>
        <begin position="211"/>
        <end position="220"/>
    </location>
</feature>
<evidence type="ECO:0000256" key="2">
    <source>
        <dbReference type="ARBA" id="ARBA00023242"/>
    </source>
</evidence>
<dbReference type="SUPFAM" id="SSF54160">
    <property type="entry name" value="Chromo domain-like"/>
    <property type="match status" value="2"/>
</dbReference>
<dbReference type="PRINTS" id="PR00504">
    <property type="entry name" value="CHROMODOMAIN"/>
</dbReference>
<evidence type="ECO:0000256" key="3">
    <source>
        <dbReference type="SAM" id="MobiDB-lite"/>
    </source>
</evidence>
<feature type="compositionally biased region" description="Acidic residues" evidence="3">
    <location>
        <begin position="277"/>
        <end position="297"/>
    </location>
</feature>
<reference evidence="5" key="1">
    <citation type="submission" date="2014-07" db="EMBL/GenBank/DDBJ databases">
        <title>Draft genome sequence of the yeast Pseudozyma antarctica JCM 10317 known as a producer of lipase B which used in a wide range of industrial applications.</title>
        <authorList>
            <person name="Morita T."/>
            <person name="Saika A."/>
            <person name="Koike H."/>
        </authorList>
    </citation>
    <scope>NUCLEOTIDE SEQUENCE</scope>
    <source>
        <strain evidence="5">JCM 10317</strain>
    </source>
</reference>
<dbReference type="PANTHER" id="PTHR22812">
    <property type="entry name" value="CHROMOBOX PROTEIN"/>
    <property type="match status" value="1"/>
</dbReference>
<feature type="compositionally biased region" description="Acidic residues" evidence="3">
    <location>
        <begin position="362"/>
        <end position="384"/>
    </location>
</feature>
<dbReference type="GO" id="GO:0000792">
    <property type="term" value="C:heterochromatin"/>
    <property type="evidence" value="ECO:0007669"/>
    <property type="project" value="UniProtKB-ARBA"/>
</dbReference>
<dbReference type="InterPro" id="IPR016197">
    <property type="entry name" value="Chromo-like_dom_sf"/>
</dbReference>
<feature type="compositionally biased region" description="Basic residues" evidence="3">
    <location>
        <begin position="344"/>
        <end position="358"/>
    </location>
</feature>
<dbReference type="EMBL" id="DF830073">
    <property type="protein sequence ID" value="GAK64698.1"/>
    <property type="molecule type" value="Genomic_DNA"/>
</dbReference>
<feature type="compositionally biased region" description="Basic residues" evidence="3">
    <location>
        <begin position="310"/>
        <end position="321"/>
    </location>
</feature>
<feature type="region of interest" description="Disordered" evidence="3">
    <location>
        <begin position="258"/>
        <end position="391"/>
    </location>
</feature>
<keyword evidence="6" id="KW-1185">Reference proteome</keyword>
<dbReference type="CDD" id="cd00024">
    <property type="entry name" value="CD_CSD"/>
    <property type="match status" value="1"/>
</dbReference>
<feature type="compositionally biased region" description="Acidic residues" evidence="3">
    <location>
        <begin position="191"/>
        <end position="210"/>
    </location>
</feature>
<gene>
    <name evidence="5" type="ORF">PAN0_006c2913</name>
</gene>
<dbReference type="SMART" id="SM00300">
    <property type="entry name" value="ChSh"/>
    <property type="match status" value="1"/>
</dbReference>
<dbReference type="GeneID" id="26303693"/>
<name>A0A081CDF2_PSEA2</name>
<dbReference type="PROSITE" id="PS50013">
    <property type="entry name" value="CHROMO_2"/>
    <property type="match status" value="1"/>
</dbReference>
<protein>
    <recommendedName>
        <fullName evidence="4">Chromo domain-containing protein</fullName>
    </recommendedName>
</protein>
<keyword evidence="2" id="KW-0539">Nucleus</keyword>
<evidence type="ECO:0000259" key="4">
    <source>
        <dbReference type="PROSITE" id="PS50013"/>
    </source>
</evidence>
<feature type="region of interest" description="Disordered" evidence="3">
    <location>
        <begin position="99"/>
        <end position="220"/>
    </location>
</feature>
<dbReference type="InterPro" id="IPR000953">
    <property type="entry name" value="Chromo/chromo_shadow_dom"/>
</dbReference>
<dbReference type="SMART" id="SM00298">
    <property type="entry name" value="CHROMO"/>
    <property type="match status" value="1"/>
</dbReference>
<evidence type="ECO:0000256" key="1">
    <source>
        <dbReference type="ARBA" id="ARBA00004123"/>
    </source>
</evidence>
<evidence type="ECO:0000313" key="6">
    <source>
        <dbReference type="Proteomes" id="UP000053758"/>
    </source>
</evidence>
<dbReference type="InterPro" id="IPR023780">
    <property type="entry name" value="Chromo_domain"/>
</dbReference>
<dbReference type="AlphaFoldDB" id="A0A081CDF2"/>
<dbReference type="GO" id="GO:0006338">
    <property type="term" value="P:chromatin remodeling"/>
    <property type="evidence" value="ECO:0007669"/>
    <property type="project" value="UniProtKB-ARBA"/>
</dbReference>